<keyword evidence="6" id="KW-1185">Reference proteome</keyword>
<dbReference type="RefSeq" id="XP_010506292.1">
    <property type="nucleotide sequence ID" value="XM_010507990.2"/>
</dbReference>
<feature type="region of interest" description="Disordered" evidence="4">
    <location>
        <begin position="447"/>
        <end position="517"/>
    </location>
</feature>
<dbReference type="CDD" id="cd00073">
    <property type="entry name" value="H15"/>
    <property type="match status" value="1"/>
</dbReference>
<feature type="compositionally biased region" description="Low complexity" evidence="4">
    <location>
        <begin position="463"/>
        <end position="485"/>
    </location>
</feature>
<feature type="compositionally biased region" description="Polar residues" evidence="4">
    <location>
        <begin position="215"/>
        <end position="225"/>
    </location>
</feature>
<dbReference type="PANTHER" id="PTHR11467">
    <property type="entry name" value="HISTONE H1"/>
    <property type="match status" value="1"/>
</dbReference>
<proteinExistence type="predicted"/>
<dbReference type="InterPro" id="IPR005818">
    <property type="entry name" value="Histone_H1/H5_H15"/>
</dbReference>
<dbReference type="GeneID" id="104782925"/>
<sequence length="517" mass="54963">MDPSLSISSDPHHHHHPPQFTPFPPFPTSHPFASGSGAVPALNHPHPMVPNPYMNNNSNNHVFQPQPQIPQPPMGTNPSSNNHPPYSEMICAAIAALNEPDGSSKMAISRYIERCHSGLPSAHPALLTHSLKLLKNSGVLAMVKKSYKFAGSSAQPESVAVAAAAAAQGLDVPRSEILPQVNNTVNDPMSASASGSVSQPQKRGRGRPPKPKSEAQPQPLQAVQPNQVQSNGQQIWQQQQVGSPAPRPTEAAPVPVTESAKRGPGRPRKNGTSAPAAGPIVQASVMAGIMKRRGRPPGRRAAGRQRKPKSVSATASVYPYVANGARRRGRPRRIVDPSSSVTVAPVGGQTVAAVVAPGMKRGRGRPPKIGGVISRLMKPIRGRGRPVGRPRKIATSVTTGTQDSGELKRKFDVFQEKVKEIVKVLKDGVTSDNPAVVQAIRDLEGLTVTETVEPPQAMEEVHPQPLETAAPETEPQTEAAETQGGQEQGQEREGGEAQTQTETQTQTEAEAMQEALF</sequence>
<keyword evidence="3" id="KW-0539">Nucleus</keyword>
<reference evidence="7" key="2">
    <citation type="submission" date="2025-08" db="UniProtKB">
        <authorList>
            <consortium name="RefSeq"/>
        </authorList>
    </citation>
    <scope>IDENTIFICATION</scope>
    <source>
        <tissue evidence="7">Leaf</tissue>
    </source>
</reference>
<evidence type="ECO:0000256" key="3">
    <source>
        <dbReference type="ARBA" id="ARBA00023242"/>
    </source>
</evidence>
<accession>A0ABM0YV20</accession>
<feature type="region of interest" description="Disordered" evidence="4">
    <location>
        <begin position="381"/>
        <end position="404"/>
    </location>
</feature>
<reference evidence="6" key="1">
    <citation type="journal article" date="2014" name="Nat. Commun.">
        <title>The emerging biofuel crop Camelina sativa retains a highly undifferentiated hexaploid genome structure.</title>
        <authorList>
            <person name="Kagale S."/>
            <person name="Koh C."/>
            <person name="Nixon J."/>
            <person name="Bollina V."/>
            <person name="Clarke W.E."/>
            <person name="Tuteja R."/>
            <person name="Spillane C."/>
            <person name="Robinson S.J."/>
            <person name="Links M.G."/>
            <person name="Clarke C."/>
            <person name="Higgins E.E."/>
            <person name="Huebert T."/>
            <person name="Sharpe A.G."/>
            <person name="Parkin I.A."/>
        </authorList>
    </citation>
    <scope>NUCLEOTIDE SEQUENCE [LARGE SCALE GENOMIC DNA]</scope>
    <source>
        <strain evidence="6">cv. DH55</strain>
    </source>
</reference>
<feature type="region of interest" description="Disordered" evidence="4">
    <location>
        <begin position="1"/>
        <end position="84"/>
    </location>
</feature>
<evidence type="ECO:0000259" key="5">
    <source>
        <dbReference type="PROSITE" id="PS51504"/>
    </source>
</evidence>
<dbReference type="PANTHER" id="PTHR11467:SF29">
    <property type="entry name" value="OS03G0711600 PROTEIN"/>
    <property type="match status" value="1"/>
</dbReference>
<protein>
    <submittedName>
        <fullName evidence="7">Uncharacterized protein LOC104782925</fullName>
    </submittedName>
</protein>
<evidence type="ECO:0000256" key="2">
    <source>
        <dbReference type="ARBA" id="ARBA00023125"/>
    </source>
</evidence>
<feature type="compositionally biased region" description="Low complexity" evidence="4">
    <location>
        <begin position="496"/>
        <end position="517"/>
    </location>
</feature>
<feature type="compositionally biased region" description="Basic residues" evidence="4">
    <location>
        <begin position="290"/>
        <end position="309"/>
    </location>
</feature>
<feature type="compositionally biased region" description="Polar residues" evidence="4">
    <location>
        <begin position="395"/>
        <end position="404"/>
    </location>
</feature>
<dbReference type="InterPro" id="IPR036388">
    <property type="entry name" value="WH-like_DNA-bd_sf"/>
</dbReference>
<dbReference type="SMART" id="SM00526">
    <property type="entry name" value="H15"/>
    <property type="match status" value="1"/>
</dbReference>
<organism evidence="6 7">
    <name type="scientific">Camelina sativa</name>
    <name type="common">False flax</name>
    <name type="synonym">Myagrum sativum</name>
    <dbReference type="NCBI Taxonomy" id="90675"/>
    <lineage>
        <taxon>Eukaryota</taxon>
        <taxon>Viridiplantae</taxon>
        <taxon>Streptophyta</taxon>
        <taxon>Embryophyta</taxon>
        <taxon>Tracheophyta</taxon>
        <taxon>Spermatophyta</taxon>
        <taxon>Magnoliopsida</taxon>
        <taxon>eudicotyledons</taxon>
        <taxon>Gunneridae</taxon>
        <taxon>Pentapetalae</taxon>
        <taxon>rosids</taxon>
        <taxon>malvids</taxon>
        <taxon>Brassicales</taxon>
        <taxon>Brassicaceae</taxon>
        <taxon>Camelineae</taxon>
        <taxon>Camelina</taxon>
    </lineage>
</organism>
<dbReference type="InterPro" id="IPR017956">
    <property type="entry name" value="AT_hook_DNA-bd_motif"/>
</dbReference>
<dbReference type="SMART" id="SM00384">
    <property type="entry name" value="AT_hook"/>
    <property type="match status" value="6"/>
</dbReference>
<dbReference type="PRINTS" id="PR00929">
    <property type="entry name" value="ATHOOK"/>
</dbReference>
<feature type="region of interest" description="Disordered" evidence="4">
    <location>
        <begin position="182"/>
        <end position="332"/>
    </location>
</feature>
<feature type="compositionally biased region" description="Basic residues" evidence="4">
    <location>
        <begin position="381"/>
        <end position="392"/>
    </location>
</feature>
<feature type="compositionally biased region" description="Low complexity" evidence="4">
    <location>
        <begin position="226"/>
        <end position="243"/>
    </location>
</feature>
<dbReference type="Proteomes" id="UP000694864">
    <property type="component" value="Chromosome 1"/>
</dbReference>
<evidence type="ECO:0000313" key="6">
    <source>
        <dbReference type="Proteomes" id="UP000694864"/>
    </source>
</evidence>
<feature type="domain" description="H15" evidence="5">
    <location>
        <begin position="82"/>
        <end position="151"/>
    </location>
</feature>
<dbReference type="InterPro" id="IPR036390">
    <property type="entry name" value="WH_DNA-bd_sf"/>
</dbReference>
<feature type="compositionally biased region" description="Polar residues" evidence="4">
    <location>
        <begin position="182"/>
        <end position="198"/>
    </location>
</feature>
<evidence type="ECO:0000256" key="1">
    <source>
        <dbReference type="ARBA" id="ARBA00004123"/>
    </source>
</evidence>
<keyword evidence="2" id="KW-0238">DNA-binding</keyword>
<feature type="compositionally biased region" description="Pro residues" evidence="4">
    <location>
        <begin position="19"/>
        <end position="28"/>
    </location>
</feature>
<comment type="subcellular location">
    <subcellularLocation>
        <location evidence="1">Nucleus</location>
    </subcellularLocation>
</comment>
<gene>
    <name evidence="7" type="primary">LOC104782925</name>
</gene>
<dbReference type="Pfam" id="PF00538">
    <property type="entry name" value="Linker_histone"/>
    <property type="match status" value="1"/>
</dbReference>
<feature type="compositionally biased region" description="Low complexity" evidence="4">
    <location>
        <begin position="43"/>
        <end position="66"/>
    </location>
</feature>
<dbReference type="PROSITE" id="PS51504">
    <property type="entry name" value="H15"/>
    <property type="match status" value="1"/>
</dbReference>
<name>A0ABM0YV20_CAMSA</name>
<evidence type="ECO:0000313" key="7">
    <source>
        <dbReference type="RefSeq" id="XP_010506292.1"/>
    </source>
</evidence>
<evidence type="ECO:0000256" key="4">
    <source>
        <dbReference type="SAM" id="MobiDB-lite"/>
    </source>
</evidence>
<dbReference type="Gene3D" id="1.10.10.10">
    <property type="entry name" value="Winged helix-like DNA-binding domain superfamily/Winged helix DNA-binding domain"/>
    <property type="match status" value="1"/>
</dbReference>
<dbReference type="SUPFAM" id="SSF46785">
    <property type="entry name" value="Winged helix' DNA-binding domain"/>
    <property type="match status" value="1"/>
</dbReference>